<dbReference type="Ensembl" id="ENSCVAT00000026024.1">
    <property type="protein sequence ID" value="ENSCVAP00000017373.1"/>
    <property type="gene ID" value="ENSCVAG00000020451.1"/>
</dbReference>
<evidence type="ECO:0000256" key="5">
    <source>
        <dbReference type="ARBA" id="ARBA00023157"/>
    </source>
</evidence>
<proteinExistence type="inferred from homology"/>
<sequence>MDRFAVANCCLGLLGLLLLQGVISSEGRSIFTSGNQVFNLKDDPEIQRKILSILFHKTLAPMEREDLLGMELGNKLADLEELRTMWEDLELERKISTNVAEEKSITTKRGEPCFWKYCV</sequence>
<dbReference type="GO" id="GO:0097746">
    <property type="term" value="P:blood vessel diameter maintenance"/>
    <property type="evidence" value="ECO:0007669"/>
    <property type="project" value="InterPro"/>
</dbReference>
<dbReference type="AlphaFoldDB" id="A0A3Q2DEM3"/>
<dbReference type="PROSITE" id="PS00984">
    <property type="entry name" value="UROTENSIN_II"/>
    <property type="match status" value="1"/>
</dbReference>
<evidence type="ECO:0008006" key="9">
    <source>
        <dbReference type="Google" id="ProtNLM"/>
    </source>
</evidence>
<dbReference type="Proteomes" id="UP000265020">
    <property type="component" value="Unassembled WGS sequence"/>
</dbReference>
<dbReference type="PANTHER" id="PTHR36876">
    <property type="entry name" value="UROTENSIN-2B"/>
    <property type="match status" value="1"/>
</dbReference>
<dbReference type="GO" id="GO:0005576">
    <property type="term" value="C:extracellular region"/>
    <property type="evidence" value="ECO:0007669"/>
    <property type="project" value="UniProtKB-SubCell"/>
</dbReference>
<keyword evidence="5" id="KW-1015">Disulfide bond</keyword>
<evidence type="ECO:0000256" key="1">
    <source>
        <dbReference type="ARBA" id="ARBA00004613"/>
    </source>
</evidence>
<keyword evidence="4" id="KW-0372">Hormone</keyword>
<reference evidence="7" key="1">
    <citation type="submission" date="2025-08" db="UniProtKB">
        <authorList>
            <consortium name="Ensembl"/>
        </authorList>
    </citation>
    <scope>IDENTIFICATION</scope>
</reference>
<dbReference type="InterPro" id="IPR043255">
    <property type="entry name" value="U-IIB"/>
</dbReference>
<reference evidence="7" key="2">
    <citation type="submission" date="2025-09" db="UniProtKB">
        <authorList>
            <consortium name="Ensembl"/>
        </authorList>
    </citation>
    <scope>IDENTIFICATION</scope>
</reference>
<keyword evidence="8" id="KW-1185">Reference proteome</keyword>
<evidence type="ECO:0000256" key="2">
    <source>
        <dbReference type="ARBA" id="ARBA00006719"/>
    </source>
</evidence>
<dbReference type="InterPro" id="IPR001483">
    <property type="entry name" value="Urotensin_II"/>
</dbReference>
<accession>A0A3Q2DEM3</accession>
<dbReference type="GeneTree" id="ENSGT01030000234774"/>
<protein>
    <recommendedName>
        <fullName evidence="9">Urotensin 2B</fullName>
    </recommendedName>
</protein>
<evidence type="ECO:0000313" key="7">
    <source>
        <dbReference type="Ensembl" id="ENSCVAP00000017373.1"/>
    </source>
</evidence>
<keyword evidence="6" id="KW-0732">Signal</keyword>
<feature type="chain" id="PRO_5018591185" description="Urotensin 2B" evidence="6">
    <location>
        <begin position="25"/>
        <end position="119"/>
    </location>
</feature>
<name>A0A3Q2DEM3_CYPVA</name>
<evidence type="ECO:0000256" key="6">
    <source>
        <dbReference type="SAM" id="SignalP"/>
    </source>
</evidence>
<dbReference type="OMA" id="TMALCVP"/>
<evidence type="ECO:0000256" key="4">
    <source>
        <dbReference type="ARBA" id="ARBA00022702"/>
    </source>
</evidence>
<comment type="similarity">
    <text evidence="2">Belongs to the urotensin-2 family.</text>
</comment>
<dbReference type="PANTHER" id="PTHR36876:SF1">
    <property type="entry name" value="UROTENSIN-2B"/>
    <property type="match status" value="1"/>
</dbReference>
<keyword evidence="3" id="KW-0964">Secreted</keyword>
<comment type="subcellular location">
    <subcellularLocation>
        <location evidence="1">Secreted</location>
    </subcellularLocation>
</comment>
<evidence type="ECO:0000313" key="8">
    <source>
        <dbReference type="Proteomes" id="UP000265020"/>
    </source>
</evidence>
<dbReference type="GO" id="GO:0008217">
    <property type="term" value="P:regulation of blood pressure"/>
    <property type="evidence" value="ECO:0007669"/>
    <property type="project" value="InterPro"/>
</dbReference>
<dbReference type="GO" id="GO:0005179">
    <property type="term" value="F:hormone activity"/>
    <property type="evidence" value="ECO:0007669"/>
    <property type="project" value="UniProtKB-KW"/>
</dbReference>
<evidence type="ECO:0000256" key="3">
    <source>
        <dbReference type="ARBA" id="ARBA00022525"/>
    </source>
</evidence>
<feature type="signal peptide" evidence="6">
    <location>
        <begin position="1"/>
        <end position="24"/>
    </location>
</feature>
<organism evidence="7 8">
    <name type="scientific">Cyprinodon variegatus</name>
    <name type="common">Sheepshead minnow</name>
    <dbReference type="NCBI Taxonomy" id="28743"/>
    <lineage>
        <taxon>Eukaryota</taxon>
        <taxon>Metazoa</taxon>
        <taxon>Chordata</taxon>
        <taxon>Craniata</taxon>
        <taxon>Vertebrata</taxon>
        <taxon>Euteleostomi</taxon>
        <taxon>Actinopterygii</taxon>
        <taxon>Neopterygii</taxon>
        <taxon>Teleostei</taxon>
        <taxon>Neoteleostei</taxon>
        <taxon>Acanthomorphata</taxon>
        <taxon>Ovalentaria</taxon>
        <taxon>Atherinomorphae</taxon>
        <taxon>Cyprinodontiformes</taxon>
        <taxon>Cyprinodontidae</taxon>
        <taxon>Cyprinodon</taxon>
    </lineage>
</organism>